<name>A0A8X7MIL4_9BASI</name>
<feature type="region of interest" description="Disordered" evidence="1">
    <location>
        <begin position="1"/>
        <end position="23"/>
    </location>
</feature>
<evidence type="ECO:0000256" key="1">
    <source>
        <dbReference type="SAM" id="MobiDB-lite"/>
    </source>
</evidence>
<gene>
    <name evidence="2" type="ORF">A4X06_0g9697</name>
</gene>
<reference evidence="2" key="1">
    <citation type="submission" date="2016-04" db="EMBL/GenBank/DDBJ databases">
        <authorList>
            <person name="Nguyen H.D."/>
            <person name="Samba Siva P."/>
            <person name="Cullis J."/>
            <person name="Levesque C.A."/>
            <person name="Hambleton S."/>
        </authorList>
    </citation>
    <scope>NUCLEOTIDE SEQUENCE</scope>
    <source>
        <strain evidence="2">DAOMC 236426</strain>
    </source>
</reference>
<proteinExistence type="predicted"/>
<dbReference type="Proteomes" id="UP000077684">
    <property type="component" value="Unassembled WGS sequence"/>
</dbReference>
<dbReference type="AlphaFoldDB" id="A0A8X7MIL4"/>
<comment type="caution">
    <text evidence="2">The sequence shown here is derived from an EMBL/GenBank/DDBJ whole genome shotgun (WGS) entry which is preliminary data.</text>
</comment>
<dbReference type="EMBL" id="LWDE02003194">
    <property type="protein sequence ID" value="KAE8235979.1"/>
    <property type="molecule type" value="Genomic_DNA"/>
</dbReference>
<sequence length="213" mass="23064">GSDGVTVDFPPASDIFMPRSTSTTQQATFFKENAGEIVVDAHDDEEGDGGGSGGINSVKGKERAQPRRKPLHPLSKAGNSVEDSIDLDEWYEEKTKQAMDNKDLLPNVGPDMDLETWIKECSASGPLASILRDAGYGASDELVHLENDAEILKDLKIEKAVKHQFVAAMKRWRLKSITATEPIRIKTEPSEDVANTTSANRDGALGASQRPSA</sequence>
<evidence type="ECO:0008006" key="4">
    <source>
        <dbReference type="Google" id="ProtNLM"/>
    </source>
</evidence>
<feature type="non-terminal residue" evidence="2">
    <location>
        <position position="1"/>
    </location>
</feature>
<protein>
    <recommendedName>
        <fullName evidence="4">SAM domain-containing protein</fullName>
    </recommendedName>
</protein>
<evidence type="ECO:0000313" key="3">
    <source>
        <dbReference type="Proteomes" id="UP000077684"/>
    </source>
</evidence>
<reference evidence="2" key="2">
    <citation type="journal article" date="2019" name="IMA Fungus">
        <title>Genome sequencing and comparison of five Tilletia species to identify candidate genes for the detection of regulated species infecting wheat.</title>
        <authorList>
            <person name="Nguyen H.D.T."/>
            <person name="Sultana T."/>
            <person name="Kesanakurti P."/>
            <person name="Hambleton S."/>
        </authorList>
    </citation>
    <scope>NUCLEOTIDE SEQUENCE</scope>
    <source>
        <strain evidence="2">DAOMC 236426</strain>
    </source>
</reference>
<accession>A0A8X7MIL4</accession>
<keyword evidence="3" id="KW-1185">Reference proteome</keyword>
<evidence type="ECO:0000313" key="2">
    <source>
        <dbReference type="EMBL" id="KAE8235979.1"/>
    </source>
</evidence>
<feature type="region of interest" description="Disordered" evidence="1">
    <location>
        <begin position="181"/>
        <end position="213"/>
    </location>
</feature>
<feature type="region of interest" description="Disordered" evidence="1">
    <location>
        <begin position="37"/>
        <end position="80"/>
    </location>
</feature>
<organism evidence="2 3">
    <name type="scientific">Tilletia controversa</name>
    <name type="common">dwarf bunt fungus</name>
    <dbReference type="NCBI Taxonomy" id="13291"/>
    <lineage>
        <taxon>Eukaryota</taxon>
        <taxon>Fungi</taxon>
        <taxon>Dikarya</taxon>
        <taxon>Basidiomycota</taxon>
        <taxon>Ustilaginomycotina</taxon>
        <taxon>Exobasidiomycetes</taxon>
        <taxon>Tilletiales</taxon>
        <taxon>Tilletiaceae</taxon>
        <taxon>Tilletia</taxon>
    </lineage>
</organism>